<dbReference type="GO" id="GO:0005634">
    <property type="term" value="C:nucleus"/>
    <property type="evidence" value="ECO:0007669"/>
    <property type="project" value="TreeGrafter"/>
</dbReference>
<proteinExistence type="inferred from homology"/>
<keyword evidence="4" id="KW-0413">Isomerase</keyword>
<dbReference type="Proteomes" id="UP000829720">
    <property type="component" value="Unassembled WGS sequence"/>
</dbReference>
<keyword evidence="3" id="KW-0507">mRNA processing</keyword>
<dbReference type="InterPro" id="IPR020103">
    <property type="entry name" value="PsdUridine_synth_cat_dom_sf"/>
</dbReference>
<comment type="function">
    <text evidence="5">Pseudouridine synthase that catalyzes pseudouridylation of mRNAs.</text>
</comment>
<reference evidence="9" key="1">
    <citation type="submission" date="2021-01" db="EMBL/GenBank/DDBJ databases">
        <authorList>
            <person name="Zahm M."/>
            <person name="Roques C."/>
            <person name="Cabau C."/>
            <person name="Klopp C."/>
            <person name="Donnadieu C."/>
            <person name="Jouanno E."/>
            <person name="Lampietro C."/>
            <person name="Louis A."/>
            <person name="Herpin A."/>
            <person name="Echchiki A."/>
            <person name="Berthelot C."/>
            <person name="Parey E."/>
            <person name="Roest-Crollius H."/>
            <person name="Braasch I."/>
            <person name="Postlethwait J."/>
            <person name="Bobe J."/>
            <person name="Montfort J."/>
            <person name="Bouchez O."/>
            <person name="Begum T."/>
            <person name="Mejri S."/>
            <person name="Adams A."/>
            <person name="Chen W.-J."/>
            <person name="Guiguen Y."/>
        </authorList>
    </citation>
    <scope>NUCLEOTIDE SEQUENCE</scope>
    <source>
        <tissue evidence="9">Blood</tissue>
    </source>
</reference>
<dbReference type="FunFam" id="3.30.2350.20:FF:000005">
    <property type="entry name" value="pseudouridylate synthase 7 homolog-like protein"/>
    <property type="match status" value="1"/>
</dbReference>
<dbReference type="GO" id="GO:0009982">
    <property type="term" value="F:pseudouridine synthase activity"/>
    <property type="evidence" value="ECO:0007669"/>
    <property type="project" value="InterPro"/>
</dbReference>
<dbReference type="OrthoDB" id="447290at2759"/>
<evidence type="ECO:0000313" key="10">
    <source>
        <dbReference type="Proteomes" id="UP000829720"/>
    </source>
</evidence>
<dbReference type="NCBIfam" id="TIGR00094">
    <property type="entry name" value="tRNA_TruD_broad"/>
    <property type="match status" value="1"/>
</dbReference>
<gene>
    <name evidence="9" type="ORF">AGOR_G00249260</name>
</gene>
<protein>
    <recommendedName>
        <fullName evidence="6">Pseudouridylate synthase PUS7L</fullName>
    </recommendedName>
    <alternativeName>
        <fullName evidence="7">Pseudouridylate synthase 7 homolog-like protein</fullName>
    </alternativeName>
</protein>
<dbReference type="CDD" id="cd02576">
    <property type="entry name" value="PseudoU_synth_ScPUS7"/>
    <property type="match status" value="1"/>
</dbReference>
<comment type="catalytic activity">
    <reaction evidence="1">
        <text>a uridine in mRNA = a pseudouridine in mRNA</text>
        <dbReference type="Rhea" id="RHEA:56644"/>
        <dbReference type="Rhea" id="RHEA-COMP:14658"/>
        <dbReference type="Rhea" id="RHEA-COMP:14659"/>
        <dbReference type="ChEBI" id="CHEBI:65314"/>
        <dbReference type="ChEBI" id="CHEBI:65315"/>
    </reaction>
</comment>
<comment type="similarity">
    <text evidence="2">Belongs to the pseudouridine synthase TruD family.</text>
</comment>
<keyword evidence="10" id="KW-1185">Reference proteome</keyword>
<evidence type="ECO:0000256" key="6">
    <source>
        <dbReference type="ARBA" id="ARBA00067866"/>
    </source>
</evidence>
<dbReference type="InterPro" id="IPR056961">
    <property type="entry name" value="R3H_PUS7L"/>
</dbReference>
<dbReference type="Gene3D" id="3.30.2350.20">
    <property type="entry name" value="TruD, catalytic domain"/>
    <property type="match status" value="2"/>
</dbReference>
<dbReference type="InterPro" id="IPR011760">
    <property type="entry name" value="PsdUridine_synth_TruD_insert"/>
</dbReference>
<dbReference type="PIRSF" id="PIRSF037016">
    <property type="entry name" value="Pseudouridin_synth_euk_prd"/>
    <property type="match status" value="1"/>
</dbReference>
<comment type="caution">
    <text evidence="9">The sequence shown here is derived from an EMBL/GenBank/DDBJ whole genome shotgun (WGS) entry which is preliminary data.</text>
</comment>
<dbReference type="Pfam" id="PF25094">
    <property type="entry name" value="R3H_PUS7L"/>
    <property type="match status" value="1"/>
</dbReference>
<accession>A0A8T3CEN2</accession>
<dbReference type="Pfam" id="PF01142">
    <property type="entry name" value="TruD"/>
    <property type="match status" value="1"/>
</dbReference>
<dbReference type="PANTHER" id="PTHR13326:SF21">
    <property type="entry name" value="PSEUDOURIDYLATE SYNTHASE PUS7L"/>
    <property type="match status" value="1"/>
</dbReference>
<evidence type="ECO:0000256" key="2">
    <source>
        <dbReference type="ARBA" id="ARBA00007953"/>
    </source>
</evidence>
<evidence type="ECO:0000259" key="8">
    <source>
        <dbReference type="PROSITE" id="PS50984"/>
    </source>
</evidence>
<dbReference type="PROSITE" id="PS50984">
    <property type="entry name" value="TRUD"/>
    <property type="match status" value="1"/>
</dbReference>
<dbReference type="GO" id="GO:0003723">
    <property type="term" value="F:RNA binding"/>
    <property type="evidence" value="ECO:0007669"/>
    <property type="project" value="InterPro"/>
</dbReference>
<organism evidence="9 10">
    <name type="scientific">Albula goreensis</name>
    <dbReference type="NCBI Taxonomy" id="1534307"/>
    <lineage>
        <taxon>Eukaryota</taxon>
        <taxon>Metazoa</taxon>
        <taxon>Chordata</taxon>
        <taxon>Craniata</taxon>
        <taxon>Vertebrata</taxon>
        <taxon>Euteleostomi</taxon>
        <taxon>Actinopterygii</taxon>
        <taxon>Neopterygii</taxon>
        <taxon>Teleostei</taxon>
        <taxon>Albuliformes</taxon>
        <taxon>Albulidae</taxon>
        <taxon>Albula</taxon>
    </lineage>
</organism>
<feature type="domain" description="TRUD" evidence="8">
    <location>
        <begin position="189"/>
        <end position="415"/>
    </location>
</feature>
<sequence length="468" mass="52529">MDSRTLTDLTSKWIKRRFGKLVETKSFSDVSSGGSQTTAITVRFRERSKPAKKRTAADCQEENLRYTGFTLKKENLETLEAISYMATVLGVLPSDFTYAGIKDKRALTYQSMVVKKVSPDRLKEKSPEFERRGIQLSHIRSVPEPLHLGRLQGNHFQLIIRDLRPHRADSPTGLGDLVQEAVDNVKAKGFVNFYGPQRFGASQSVQADEVGLALLKEEMVTAVRLFFTPDEGDDPQNRAKNHFLQTENAKESLALMPEHKVRERLMLRALHRYGMGQEGCARGWLSLPHGMRVFYIHAYCSRVWNQAAAFRLQRLGRGPGAVQGDLVWSREGRGGGTEHDPQQVHIVTAAEEADNVYSLRQVILPMPGNSVKYPENAVGAWYRERLAKDGLANCRYRVTQLKLNIPGCYRPLLVYPRNLTHEVQGHTEQPSDEGSLAPPAGSSLALSFDLDASCYATVCLREIMKCDP</sequence>
<evidence type="ECO:0000256" key="7">
    <source>
        <dbReference type="ARBA" id="ARBA00079696"/>
    </source>
</evidence>
<dbReference type="SUPFAM" id="SSF55120">
    <property type="entry name" value="Pseudouridine synthase"/>
    <property type="match status" value="1"/>
</dbReference>
<dbReference type="GO" id="GO:0001522">
    <property type="term" value="P:pseudouridine synthesis"/>
    <property type="evidence" value="ECO:0007669"/>
    <property type="project" value="InterPro"/>
</dbReference>
<name>A0A8T3CEN2_9TELE</name>
<dbReference type="InterPro" id="IPR042214">
    <property type="entry name" value="TruD_catalytic"/>
</dbReference>
<dbReference type="EMBL" id="JAERUA010000025">
    <property type="protein sequence ID" value="KAI1882300.1"/>
    <property type="molecule type" value="Genomic_DNA"/>
</dbReference>
<dbReference type="InterPro" id="IPR001656">
    <property type="entry name" value="PsdUridine_synth_TruD"/>
</dbReference>
<evidence type="ECO:0000256" key="3">
    <source>
        <dbReference type="ARBA" id="ARBA00022664"/>
    </source>
</evidence>
<evidence type="ECO:0000313" key="9">
    <source>
        <dbReference type="EMBL" id="KAI1882300.1"/>
    </source>
</evidence>
<evidence type="ECO:0000256" key="1">
    <source>
        <dbReference type="ARBA" id="ARBA00001166"/>
    </source>
</evidence>
<dbReference type="GO" id="GO:0006397">
    <property type="term" value="P:mRNA processing"/>
    <property type="evidence" value="ECO:0007669"/>
    <property type="project" value="UniProtKB-KW"/>
</dbReference>
<dbReference type="AlphaFoldDB" id="A0A8T3CEN2"/>
<evidence type="ECO:0000256" key="5">
    <source>
        <dbReference type="ARBA" id="ARBA00057241"/>
    </source>
</evidence>
<dbReference type="PANTHER" id="PTHR13326">
    <property type="entry name" value="TRNA PSEUDOURIDINE SYNTHASE D"/>
    <property type="match status" value="1"/>
</dbReference>
<evidence type="ECO:0000256" key="4">
    <source>
        <dbReference type="ARBA" id="ARBA00023235"/>
    </source>
</evidence>